<evidence type="ECO:0000313" key="2">
    <source>
        <dbReference type="Proteomes" id="UP000256686"/>
    </source>
</evidence>
<sequence length="79" mass="9356">MVFYDCFCFLNAENPSDNSLFSFVFKEKRDDYSMFSRLVICLFSSFFYPGNKNNTIIGFNFDPKICSKYFLQVYRSSIS</sequence>
<keyword evidence="2" id="KW-1185">Reference proteome</keyword>
<gene>
    <name evidence="1" type="ORF">DRF65_10615</name>
</gene>
<evidence type="ECO:0000313" key="1">
    <source>
        <dbReference type="EMBL" id="REC62533.1"/>
    </source>
</evidence>
<reference evidence="2" key="1">
    <citation type="submission" date="2018-06" db="EMBL/GenBank/DDBJ databases">
        <authorList>
            <person name="Lum Nde A."/>
            <person name="Hugo C."/>
        </authorList>
    </citation>
    <scope>NUCLEOTIDE SEQUENCE [LARGE SCALE GENOMIC DNA]</scope>
    <source>
        <strain evidence="2">1_F178</strain>
    </source>
</reference>
<name>A0A3D9C9H9_9FLAO</name>
<comment type="caution">
    <text evidence="1">The sequence shown here is derived from an EMBL/GenBank/DDBJ whole genome shotgun (WGS) entry which is preliminary data.</text>
</comment>
<dbReference type="Proteomes" id="UP000256686">
    <property type="component" value="Unassembled WGS sequence"/>
</dbReference>
<protein>
    <submittedName>
        <fullName evidence="1">Uncharacterized protein</fullName>
    </submittedName>
</protein>
<proteinExistence type="predicted"/>
<organism evidence="1 2">
    <name type="scientific">Chryseobacterium pennae</name>
    <dbReference type="NCBI Taxonomy" id="2258962"/>
    <lineage>
        <taxon>Bacteria</taxon>
        <taxon>Pseudomonadati</taxon>
        <taxon>Bacteroidota</taxon>
        <taxon>Flavobacteriia</taxon>
        <taxon>Flavobacteriales</taxon>
        <taxon>Weeksellaceae</taxon>
        <taxon>Chryseobacterium group</taxon>
        <taxon>Chryseobacterium</taxon>
    </lineage>
</organism>
<dbReference type="EMBL" id="QNVT01000008">
    <property type="protein sequence ID" value="REC62533.1"/>
    <property type="molecule type" value="Genomic_DNA"/>
</dbReference>
<accession>A0A3D9C9H9</accession>
<dbReference type="AlphaFoldDB" id="A0A3D9C9H9"/>